<dbReference type="InterPro" id="IPR006521">
    <property type="entry name" value="Tail_protein_I"/>
</dbReference>
<evidence type="ECO:0000313" key="2">
    <source>
        <dbReference type="EMBL" id="SFD14194.1"/>
    </source>
</evidence>
<reference evidence="2 3" key="1">
    <citation type="submission" date="2016-10" db="EMBL/GenBank/DDBJ databases">
        <authorList>
            <person name="de Groot N.N."/>
        </authorList>
    </citation>
    <scope>NUCLEOTIDE SEQUENCE [LARGE SCALE GENOMIC DNA]</scope>
    <source>
        <strain evidence="2 3">DSM 6059</strain>
    </source>
</reference>
<organism evidence="2 3">
    <name type="scientific">Pseudoalteromonas denitrificans DSM 6059</name>
    <dbReference type="NCBI Taxonomy" id="1123010"/>
    <lineage>
        <taxon>Bacteria</taxon>
        <taxon>Pseudomonadati</taxon>
        <taxon>Pseudomonadota</taxon>
        <taxon>Gammaproteobacteria</taxon>
        <taxon>Alteromonadales</taxon>
        <taxon>Pseudoalteromonadaceae</taxon>
        <taxon>Pseudoalteromonas</taxon>
    </lineage>
</organism>
<dbReference type="EMBL" id="FOLO01000035">
    <property type="protein sequence ID" value="SFD14194.1"/>
    <property type="molecule type" value="Genomic_DNA"/>
</dbReference>
<dbReference type="STRING" id="1123010.SAMN02745724_03633"/>
<dbReference type="Pfam" id="PF09684">
    <property type="entry name" value="Tail_P2_I"/>
    <property type="match status" value="1"/>
</dbReference>
<dbReference type="Proteomes" id="UP000198862">
    <property type="component" value="Unassembled WGS sequence"/>
</dbReference>
<dbReference type="RefSeq" id="WP_091987768.1">
    <property type="nucleotide sequence ID" value="NZ_FOLO01000035.1"/>
</dbReference>
<dbReference type="AlphaFoldDB" id="A0A1I1PWC4"/>
<evidence type="ECO:0000256" key="1">
    <source>
        <dbReference type="SAM" id="MobiDB-lite"/>
    </source>
</evidence>
<feature type="region of interest" description="Disordered" evidence="1">
    <location>
        <begin position="193"/>
        <end position="213"/>
    </location>
</feature>
<proteinExistence type="predicted"/>
<dbReference type="OrthoDB" id="6281542at2"/>
<evidence type="ECO:0000313" key="3">
    <source>
        <dbReference type="Proteomes" id="UP000198862"/>
    </source>
</evidence>
<name>A0A1I1PWC4_9GAMM</name>
<gene>
    <name evidence="2" type="ORF">SAMN02745724_03633</name>
</gene>
<protein>
    <submittedName>
        <fullName evidence="2">P2-related tail formation protein</fullName>
    </submittedName>
</protein>
<sequence length="328" mass="36658">MTILPPSAKPLVHTLENINQMPLSIDTAIGKLQTLKSDPSENLLHWLVWEYGLEAILPYSHDLKKVLKDGLSWQRIRGTPNSLNLALGWIDLNNVTIEAEPPGRHFYEYQLETGKIPGDKDVSRVLNLAKLSAPTRSKLARLYHNYDVRKLDLSYGKFGQFLSDYSGTYFYDGEFTASKVSFARDHSVHLTYKDTRSGNGNDNDNGNENSNTNIEVSHNRQRSLSHSYLKKHILSQFIFGDCLNTGFASNTINNRSHTASLLLGARTWLGSWSDVSWLNARYGVVGINASYSRSIGGLKVSAANTGTLMINNTELESVLPLTELPENK</sequence>
<feature type="compositionally biased region" description="Low complexity" evidence="1">
    <location>
        <begin position="197"/>
        <end position="213"/>
    </location>
</feature>
<keyword evidence="3" id="KW-1185">Reference proteome</keyword>
<accession>A0A1I1PWC4</accession>